<dbReference type="EC" id="2.3.1.157" evidence="13"/>
<dbReference type="InterPro" id="IPR023915">
    <property type="entry name" value="Bifunctiontional_GlmU_arc-type"/>
</dbReference>
<dbReference type="SUPFAM" id="SSF51161">
    <property type="entry name" value="Trimeric LpxA-like enzymes"/>
    <property type="match status" value="1"/>
</dbReference>
<comment type="pathway">
    <text evidence="1">Nucleotide-sugar biosynthesis; UDP-N-acetyl-alpha-D-glucosamine biosynthesis; N-acetyl-alpha-D-glucosamine 1-phosphate from alpha-D-glucosamine 6-phosphate (route II): step 2/2.</text>
</comment>
<keyword evidence="5 13" id="KW-0808">Transferase</keyword>
<keyword evidence="6 13" id="KW-0548">Nucleotidyltransferase</keyword>
<dbReference type="InterPro" id="IPR011004">
    <property type="entry name" value="Trimer_LpxA-like_sf"/>
</dbReference>
<evidence type="ECO:0000256" key="1">
    <source>
        <dbReference type="ARBA" id="ARBA00005166"/>
    </source>
</evidence>
<accession>A0ABN8W0A3</accession>
<comment type="catalytic activity">
    <reaction evidence="9">
        <text>alpha-D-glucosamine 1-phosphate + acetyl-CoA = N-acetyl-alpha-D-glucosamine 1-phosphate + CoA + H(+)</text>
        <dbReference type="Rhea" id="RHEA:13725"/>
        <dbReference type="ChEBI" id="CHEBI:15378"/>
        <dbReference type="ChEBI" id="CHEBI:57287"/>
        <dbReference type="ChEBI" id="CHEBI:57288"/>
        <dbReference type="ChEBI" id="CHEBI:57776"/>
        <dbReference type="ChEBI" id="CHEBI:58516"/>
        <dbReference type="EC" id="2.3.1.157"/>
    </reaction>
</comment>
<dbReference type="PANTHER" id="PTHR43584">
    <property type="entry name" value="NUCLEOTIDYL TRANSFERASE"/>
    <property type="match status" value="1"/>
</dbReference>
<organism evidence="13 14">
    <name type="scientific">Nitrospina watsonii</name>
    <dbReference type="NCBI Taxonomy" id="1323948"/>
    <lineage>
        <taxon>Bacteria</taxon>
        <taxon>Pseudomonadati</taxon>
        <taxon>Nitrospinota/Tectimicrobiota group</taxon>
        <taxon>Nitrospinota</taxon>
        <taxon>Nitrospinia</taxon>
        <taxon>Nitrospinales</taxon>
        <taxon>Nitrospinaceae</taxon>
        <taxon>Nitrospina</taxon>
    </lineage>
</organism>
<evidence type="ECO:0000256" key="6">
    <source>
        <dbReference type="ARBA" id="ARBA00022695"/>
    </source>
</evidence>
<evidence type="ECO:0000256" key="8">
    <source>
        <dbReference type="ARBA" id="ARBA00023315"/>
    </source>
</evidence>
<evidence type="ECO:0000256" key="5">
    <source>
        <dbReference type="ARBA" id="ARBA00022679"/>
    </source>
</evidence>
<dbReference type="RefSeq" id="WP_282010780.1">
    <property type="nucleotide sequence ID" value="NZ_OX336137.1"/>
</dbReference>
<proteinExistence type="inferred from homology"/>
<dbReference type="InterPro" id="IPR050065">
    <property type="entry name" value="GlmU-like"/>
</dbReference>
<comment type="similarity">
    <text evidence="3">In the C-terminal section; belongs to the transferase hexapeptide repeat family.</text>
</comment>
<dbReference type="GO" id="GO:0019134">
    <property type="term" value="F:glucosamine-1-phosphate N-acetyltransferase activity"/>
    <property type="evidence" value="ECO:0007669"/>
    <property type="project" value="UniProtKB-EC"/>
</dbReference>
<keyword evidence="7" id="KW-0511">Multifunctional enzyme</keyword>
<dbReference type="Gene3D" id="2.160.10.10">
    <property type="entry name" value="Hexapeptide repeat proteins"/>
    <property type="match status" value="1"/>
</dbReference>
<dbReference type="Pfam" id="PF25087">
    <property type="entry name" value="GMPPB_C"/>
    <property type="match status" value="1"/>
</dbReference>
<dbReference type="Pfam" id="PF00483">
    <property type="entry name" value="NTP_transferase"/>
    <property type="match status" value="1"/>
</dbReference>
<evidence type="ECO:0000313" key="13">
    <source>
        <dbReference type="EMBL" id="CAI2717863.1"/>
    </source>
</evidence>
<dbReference type="SUPFAM" id="SSF53448">
    <property type="entry name" value="Nucleotide-diphospho-sugar transferases"/>
    <property type="match status" value="1"/>
</dbReference>
<dbReference type="PANTHER" id="PTHR43584:SF8">
    <property type="entry name" value="N-ACETYLMURAMATE ALPHA-1-PHOSPHATE URIDYLYLTRANSFERASE"/>
    <property type="match status" value="1"/>
</dbReference>
<gene>
    <name evidence="13" type="ORF">NSPWAT_1004</name>
</gene>
<feature type="domain" description="Nucleotidyl transferase" evidence="11">
    <location>
        <begin position="2"/>
        <end position="226"/>
    </location>
</feature>
<evidence type="ECO:0000256" key="3">
    <source>
        <dbReference type="ARBA" id="ARBA00007707"/>
    </source>
</evidence>
<dbReference type="CDD" id="cd04181">
    <property type="entry name" value="NTP_transferase"/>
    <property type="match status" value="1"/>
</dbReference>
<dbReference type="NCBIfam" id="TIGR03992">
    <property type="entry name" value="Arch_glmU"/>
    <property type="match status" value="1"/>
</dbReference>
<sequence length="401" mass="43952">MKAVILAAGKGNNLTPFSDTRPNPMLCVAGRYLFNHCLDLLQKAGISDVYVVVGHQKEKLLEEVHQHALNGVNLNVVEQKKQAGIGDAVMQVRDKILHGEYFMLIYGDIVTAENIFSKTQQSFHTFKSPVASICLPPSNDMFGNVFLNANMKITRIIEKPKGDNLGNYVLSGVYILPETFFDLLQKNKRSMEKTIKALVDGEGLRASMWEEDWLDIVYPWEILTANQIIMDCWEESSIAKTAKLESNVTITGTVRIEEGVRIKAGAVLEGPCSIGAGSYIGNNSLIRSYTAVGANCSVGYGVELKNCVIHKNSRVGRLSFIGDSVLGENVDIGAGTMTVNRTMTWEPVEVKYNKKTFKTGRNKLGAFIGDNVVIGAGNTIEPGIVIPSGKFLPSHYSVKNS</sequence>
<keyword evidence="14" id="KW-1185">Reference proteome</keyword>
<evidence type="ECO:0000256" key="4">
    <source>
        <dbReference type="ARBA" id="ARBA00007947"/>
    </source>
</evidence>
<feature type="domain" description="Mannose-1-phosphate guanyltransferase C-terminal" evidence="12">
    <location>
        <begin position="269"/>
        <end position="351"/>
    </location>
</feature>
<dbReference type="Proteomes" id="UP001157733">
    <property type="component" value="Chromosome"/>
</dbReference>
<name>A0ABN8W0A3_9BACT</name>
<comment type="catalytic activity">
    <reaction evidence="10">
        <text>N-acetyl-alpha-D-glucosamine 1-phosphate + UTP + H(+) = UDP-N-acetyl-alpha-D-glucosamine + diphosphate</text>
        <dbReference type="Rhea" id="RHEA:13509"/>
        <dbReference type="ChEBI" id="CHEBI:15378"/>
        <dbReference type="ChEBI" id="CHEBI:33019"/>
        <dbReference type="ChEBI" id="CHEBI:46398"/>
        <dbReference type="ChEBI" id="CHEBI:57705"/>
        <dbReference type="ChEBI" id="CHEBI:57776"/>
        <dbReference type="EC" id="2.7.7.23"/>
    </reaction>
</comment>
<evidence type="ECO:0000256" key="2">
    <source>
        <dbReference type="ARBA" id="ARBA00005208"/>
    </source>
</evidence>
<dbReference type="EC" id="2.7.7.23" evidence="13"/>
<comment type="similarity">
    <text evidence="4">In the N-terminal section; belongs to the N-acetylglucosamine-1-phosphate uridyltransferase family.</text>
</comment>
<protein>
    <submittedName>
        <fullName evidence="13">N-acetylglucosamine-1-phosphate uridyltransferase</fullName>
        <ecNumber evidence="13">2.3.1.157</ecNumber>
        <ecNumber evidence="13">2.7.7.23</ecNumber>
    </submittedName>
</protein>
<evidence type="ECO:0000256" key="9">
    <source>
        <dbReference type="ARBA" id="ARBA00048247"/>
    </source>
</evidence>
<dbReference type="InterPro" id="IPR056729">
    <property type="entry name" value="GMPPB_C"/>
</dbReference>
<dbReference type="EMBL" id="OX336137">
    <property type="protein sequence ID" value="CAI2717863.1"/>
    <property type="molecule type" value="Genomic_DNA"/>
</dbReference>
<evidence type="ECO:0000256" key="7">
    <source>
        <dbReference type="ARBA" id="ARBA00023268"/>
    </source>
</evidence>
<evidence type="ECO:0000259" key="11">
    <source>
        <dbReference type="Pfam" id="PF00483"/>
    </source>
</evidence>
<dbReference type="GO" id="GO:0003977">
    <property type="term" value="F:UDP-N-acetylglucosamine diphosphorylase activity"/>
    <property type="evidence" value="ECO:0007669"/>
    <property type="project" value="UniProtKB-EC"/>
</dbReference>
<evidence type="ECO:0000259" key="12">
    <source>
        <dbReference type="Pfam" id="PF25087"/>
    </source>
</evidence>
<dbReference type="Gene3D" id="3.90.550.10">
    <property type="entry name" value="Spore Coat Polysaccharide Biosynthesis Protein SpsA, Chain A"/>
    <property type="match status" value="1"/>
</dbReference>
<dbReference type="InterPro" id="IPR005835">
    <property type="entry name" value="NTP_transferase_dom"/>
</dbReference>
<comment type="pathway">
    <text evidence="2">Nucleotide-sugar biosynthesis; UDP-N-acetyl-alpha-D-glucosamine biosynthesis; UDP-N-acetyl-alpha-D-glucosamine from N-acetyl-alpha-D-glucosamine 1-phosphate: step 1/1.</text>
</comment>
<dbReference type="InterPro" id="IPR029044">
    <property type="entry name" value="Nucleotide-diphossugar_trans"/>
</dbReference>
<evidence type="ECO:0000256" key="10">
    <source>
        <dbReference type="ARBA" id="ARBA00048493"/>
    </source>
</evidence>
<evidence type="ECO:0000313" key="14">
    <source>
        <dbReference type="Proteomes" id="UP001157733"/>
    </source>
</evidence>
<keyword evidence="8 13" id="KW-0012">Acyltransferase</keyword>
<reference evidence="13 14" key="1">
    <citation type="submission" date="2022-09" db="EMBL/GenBank/DDBJ databases">
        <authorList>
            <person name="Kop L."/>
        </authorList>
    </citation>
    <scope>NUCLEOTIDE SEQUENCE [LARGE SCALE GENOMIC DNA]</scope>
    <source>
        <strain evidence="13 14">347</strain>
    </source>
</reference>